<dbReference type="GO" id="GO:0046872">
    <property type="term" value="F:metal ion binding"/>
    <property type="evidence" value="ECO:0007669"/>
    <property type="project" value="UniProtKB-UniRule"/>
</dbReference>
<evidence type="ECO:0000313" key="8">
    <source>
        <dbReference type="Proteomes" id="UP000480178"/>
    </source>
</evidence>
<dbReference type="FunFam" id="3.40.1390.30:FF:000001">
    <property type="entry name" value="GTP cyclohydrolase 1 type 2"/>
    <property type="match status" value="1"/>
</dbReference>
<accession>A0A6C0GUP4</accession>
<dbReference type="RefSeq" id="WP_162447522.1">
    <property type="nucleotide sequence ID" value="NZ_CP048222.1"/>
</dbReference>
<evidence type="ECO:0000256" key="2">
    <source>
        <dbReference type="ARBA" id="ARBA00011643"/>
    </source>
</evidence>
<evidence type="ECO:0000256" key="3">
    <source>
        <dbReference type="ARBA" id="ARBA00022112"/>
    </source>
</evidence>
<comment type="subunit">
    <text evidence="2">Homohexamer.</text>
</comment>
<dbReference type="Proteomes" id="UP000480178">
    <property type="component" value="Chromosome"/>
</dbReference>
<dbReference type="NCBIfam" id="TIGR00486">
    <property type="entry name" value="YbgI_SA1388"/>
    <property type="match status" value="1"/>
</dbReference>
<dbReference type="AlphaFoldDB" id="A0A6C0GUP4"/>
<keyword evidence="8" id="KW-1185">Reference proteome</keyword>
<evidence type="ECO:0000256" key="5">
    <source>
        <dbReference type="PIRNR" id="PIRNR037489"/>
    </source>
</evidence>
<name>A0A6C0GUP4_9BACT</name>
<sequence length="365" mass="40619">MPTIQQIIQQLEILAPPSYQESYDNAGLITGRPEWELTGALVSLDATEDIVAEAIRENCNLIIAHHPIVFKGLKKLNGNNYVERTIISAIQHQIAIYAIHTNLDNVAGGVNFKIAQKLKLEKVKILAPKKQVLQKLVTFVPLEHTTTVLNALYEAGAGNIGNYSHCSFRSKGSGTFLPNEQANPHTGQPNKPEEVQEERIEVILPAYLSHKVIAALQQSHPYEEVAYYLTALENAYQNVGAGIIGQLAEPMDDLDFLHYLKAEMQVSCVRHTARLHKPVQRIALCGGAGIFLLPDALRQKADVFITADVKYHEFFDAEGKLILADIGHYESEVFTKELIATYLSEKFRNIALILSKTVTNPINYL</sequence>
<feature type="binding site" evidence="6">
    <location>
        <position position="66"/>
    </location>
    <ligand>
        <name>a divalent metal cation</name>
        <dbReference type="ChEBI" id="CHEBI:60240"/>
        <label>1</label>
    </ligand>
</feature>
<feature type="binding site" evidence="6">
    <location>
        <position position="328"/>
    </location>
    <ligand>
        <name>a divalent metal cation</name>
        <dbReference type="ChEBI" id="CHEBI:60240"/>
        <label>1</label>
    </ligand>
</feature>
<feature type="binding site" evidence="6">
    <location>
        <position position="104"/>
    </location>
    <ligand>
        <name>a divalent metal cation</name>
        <dbReference type="ChEBI" id="CHEBI:60240"/>
        <label>1</label>
    </ligand>
</feature>
<evidence type="ECO:0000313" key="7">
    <source>
        <dbReference type="EMBL" id="QHT71587.1"/>
    </source>
</evidence>
<evidence type="ECO:0000256" key="4">
    <source>
        <dbReference type="ARBA" id="ARBA00022723"/>
    </source>
</evidence>
<dbReference type="EMBL" id="CP048222">
    <property type="protein sequence ID" value="QHT71587.1"/>
    <property type="molecule type" value="Genomic_DNA"/>
</dbReference>
<organism evidence="7 8">
    <name type="scientific">Rhodocytophaga rosea</name>
    <dbReference type="NCBI Taxonomy" id="2704465"/>
    <lineage>
        <taxon>Bacteria</taxon>
        <taxon>Pseudomonadati</taxon>
        <taxon>Bacteroidota</taxon>
        <taxon>Cytophagia</taxon>
        <taxon>Cytophagales</taxon>
        <taxon>Rhodocytophagaceae</taxon>
        <taxon>Rhodocytophaga</taxon>
    </lineage>
</organism>
<feature type="binding site" evidence="6">
    <location>
        <position position="65"/>
    </location>
    <ligand>
        <name>a divalent metal cation</name>
        <dbReference type="ChEBI" id="CHEBI:60240"/>
        <label>1</label>
    </ligand>
</feature>
<reference evidence="7 8" key="1">
    <citation type="submission" date="2020-01" db="EMBL/GenBank/DDBJ databases">
        <authorList>
            <person name="Kim M.K."/>
        </authorList>
    </citation>
    <scope>NUCLEOTIDE SEQUENCE [LARGE SCALE GENOMIC DNA]</scope>
    <source>
        <strain evidence="7 8">172606-1</strain>
    </source>
</reference>
<dbReference type="PIRSF" id="PIRSF037489">
    <property type="entry name" value="UCP037489_NIF3_YqfO"/>
    <property type="match status" value="1"/>
</dbReference>
<proteinExistence type="inferred from homology"/>
<dbReference type="InterPro" id="IPR017221">
    <property type="entry name" value="DUF34/NIF3_bac"/>
</dbReference>
<comment type="similarity">
    <text evidence="1 5">Belongs to the GTP cyclohydrolase I type 2/NIF3 family.</text>
</comment>
<dbReference type="InterPro" id="IPR002678">
    <property type="entry name" value="DUF34/NIF3"/>
</dbReference>
<dbReference type="Gene3D" id="3.40.1390.30">
    <property type="entry name" value="NIF3 (NGG1p interacting factor 3)-like"/>
    <property type="match status" value="1"/>
</dbReference>
<gene>
    <name evidence="7" type="ORF">GXP67_35440</name>
</gene>
<dbReference type="FunFam" id="3.30.70.120:FF:000006">
    <property type="entry name" value="GTP cyclohydrolase 1 type 2 homolog"/>
    <property type="match status" value="1"/>
</dbReference>
<dbReference type="InterPro" id="IPR015867">
    <property type="entry name" value="N-reg_PII/ATP_PRibTrfase_C"/>
</dbReference>
<feature type="binding site" evidence="6">
    <location>
        <position position="332"/>
    </location>
    <ligand>
        <name>a divalent metal cation</name>
        <dbReference type="ChEBI" id="CHEBI:60240"/>
        <label>1</label>
    </ligand>
</feature>
<dbReference type="PANTHER" id="PTHR13799:SF14">
    <property type="entry name" value="GTP CYCLOHYDROLASE 1 TYPE 2 HOMOLOG"/>
    <property type="match status" value="1"/>
</dbReference>
<protein>
    <recommendedName>
        <fullName evidence="3 5">GTP cyclohydrolase 1 type 2 homolog</fullName>
    </recommendedName>
</protein>
<evidence type="ECO:0000256" key="6">
    <source>
        <dbReference type="PIRSR" id="PIRSR602678-1"/>
    </source>
</evidence>
<dbReference type="InterPro" id="IPR036069">
    <property type="entry name" value="DUF34/NIF3_sf"/>
</dbReference>
<dbReference type="KEGG" id="rhoz:GXP67_35440"/>
<dbReference type="Gene3D" id="3.30.70.120">
    <property type="match status" value="1"/>
</dbReference>
<evidence type="ECO:0000256" key="1">
    <source>
        <dbReference type="ARBA" id="ARBA00006964"/>
    </source>
</evidence>
<dbReference type="PANTHER" id="PTHR13799">
    <property type="entry name" value="NGG1 INTERACTING FACTOR 3"/>
    <property type="match status" value="1"/>
</dbReference>
<keyword evidence="4 5" id="KW-0479">Metal-binding</keyword>
<dbReference type="GO" id="GO:0005737">
    <property type="term" value="C:cytoplasm"/>
    <property type="evidence" value="ECO:0007669"/>
    <property type="project" value="TreeGrafter"/>
</dbReference>
<dbReference type="SUPFAM" id="SSF102705">
    <property type="entry name" value="NIF3 (NGG1p interacting factor 3)-like"/>
    <property type="match status" value="1"/>
</dbReference>
<dbReference type="Pfam" id="PF01784">
    <property type="entry name" value="DUF34_NIF3"/>
    <property type="match status" value="1"/>
</dbReference>